<evidence type="ECO:0000256" key="7">
    <source>
        <dbReference type="ARBA" id="ARBA00023082"/>
    </source>
</evidence>
<dbReference type="Pfam" id="PF00309">
    <property type="entry name" value="Sigma54_AID"/>
    <property type="match status" value="1"/>
</dbReference>
<evidence type="ECO:0000256" key="5">
    <source>
        <dbReference type="ARBA" id="ARBA00022695"/>
    </source>
</evidence>
<dbReference type="Gene3D" id="1.10.10.60">
    <property type="entry name" value="Homeodomain-like"/>
    <property type="match status" value="1"/>
</dbReference>
<feature type="region of interest" description="Disordered" evidence="11">
    <location>
        <begin position="39"/>
        <end position="101"/>
    </location>
</feature>
<dbReference type="PIRSF" id="PIRSF000774">
    <property type="entry name" value="RpoN"/>
    <property type="match status" value="1"/>
</dbReference>
<dbReference type="Gene3D" id="1.10.10.1330">
    <property type="entry name" value="RNA polymerase sigma-54 factor, core-binding domain"/>
    <property type="match status" value="1"/>
</dbReference>
<protein>
    <recommendedName>
        <fullName evidence="2 10">RNA polymerase sigma-54 factor</fullName>
    </recommendedName>
</protein>
<evidence type="ECO:0000256" key="8">
    <source>
        <dbReference type="ARBA" id="ARBA00023125"/>
    </source>
</evidence>
<dbReference type="InterPro" id="IPR000394">
    <property type="entry name" value="RNA_pol_sigma_54"/>
</dbReference>
<feature type="compositionally biased region" description="Acidic residues" evidence="11">
    <location>
        <begin position="228"/>
        <end position="241"/>
    </location>
</feature>
<dbReference type="Proteomes" id="UP001465153">
    <property type="component" value="Unassembled WGS sequence"/>
</dbReference>
<evidence type="ECO:0000256" key="10">
    <source>
        <dbReference type="PIRNR" id="PIRNR000774"/>
    </source>
</evidence>
<dbReference type="PANTHER" id="PTHR32248:SF4">
    <property type="entry name" value="RNA POLYMERASE SIGMA-54 FACTOR"/>
    <property type="match status" value="1"/>
</dbReference>
<proteinExistence type="inferred from homology"/>
<keyword evidence="8 10" id="KW-0238">DNA-binding</keyword>
<comment type="similarity">
    <text evidence="1 10">Belongs to the sigma-54 factor family.</text>
</comment>
<keyword evidence="5 10" id="KW-0548">Nucleotidyltransferase</keyword>
<dbReference type="RefSeq" id="WP_353301240.1">
    <property type="nucleotide sequence ID" value="NZ_BAABWN010000001.1"/>
</dbReference>
<feature type="compositionally biased region" description="Acidic residues" evidence="11">
    <location>
        <begin position="203"/>
        <end position="220"/>
    </location>
</feature>
<evidence type="ECO:0000256" key="11">
    <source>
        <dbReference type="SAM" id="MobiDB-lite"/>
    </source>
</evidence>
<feature type="compositionally biased region" description="Low complexity" evidence="11">
    <location>
        <begin position="117"/>
        <end position="128"/>
    </location>
</feature>
<keyword evidence="6 10" id="KW-0805">Transcription regulation</keyword>
<evidence type="ECO:0000259" key="13">
    <source>
        <dbReference type="Pfam" id="PF04963"/>
    </source>
</evidence>
<evidence type="ECO:0000313" key="15">
    <source>
        <dbReference type="Proteomes" id="UP001465153"/>
    </source>
</evidence>
<feature type="compositionally biased region" description="Polar residues" evidence="11">
    <location>
        <begin position="63"/>
        <end position="77"/>
    </location>
</feature>
<evidence type="ECO:0000259" key="12">
    <source>
        <dbReference type="Pfam" id="PF04552"/>
    </source>
</evidence>
<comment type="function">
    <text evidence="10">Sigma factors are initiation factors that promote the attachment of RNA polymerase to specific initiation sites and are then released.</text>
</comment>
<comment type="caution">
    <text evidence="14">The sequence shown here is derived from an EMBL/GenBank/DDBJ whole genome shotgun (WGS) entry which is preliminary data.</text>
</comment>
<feature type="region of interest" description="Disordered" evidence="11">
    <location>
        <begin position="113"/>
        <end position="136"/>
    </location>
</feature>
<gene>
    <name evidence="14" type="ORF">NBRC116591_00330</name>
</gene>
<evidence type="ECO:0000256" key="6">
    <source>
        <dbReference type="ARBA" id="ARBA00023015"/>
    </source>
</evidence>
<dbReference type="Pfam" id="PF04552">
    <property type="entry name" value="Sigma54_DBD"/>
    <property type="match status" value="1"/>
</dbReference>
<evidence type="ECO:0000256" key="9">
    <source>
        <dbReference type="ARBA" id="ARBA00023163"/>
    </source>
</evidence>
<dbReference type="InterPro" id="IPR007634">
    <property type="entry name" value="RNA_pol_sigma_54_DNA-bd"/>
</dbReference>
<feature type="domain" description="RNA polymerase sigma factor 54 DNA-binding" evidence="12">
    <location>
        <begin position="390"/>
        <end position="548"/>
    </location>
</feature>
<dbReference type="InterPro" id="IPR038709">
    <property type="entry name" value="RpoN_core-bd_sf"/>
</dbReference>
<evidence type="ECO:0000313" key="14">
    <source>
        <dbReference type="EMBL" id="GAA6166223.1"/>
    </source>
</evidence>
<dbReference type="PROSITE" id="PS00718">
    <property type="entry name" value="SIGMA54_2"/>
    <property type="match status" value="1"/>
</dbReference>
<keyword evidence="7 10" id="KW-0731">Sigma factor</keyword>
<feature type="domain" description="RNA polymerase sigma factor 54 core-binding" evidence="13">
    <location>
        <begin position="137"/>
        <end position="192"/>
    </location>
</feature>
<organism evidence="14 15">
    <name type="scientific">Sessilibacter corallicola</name>
    <dbReference type="NCBI Taxonomy" id="2904075"/>
    <lineage>
        <taxon>Bacteria</taxon>
        <taxon>Pseudomonadati</taxon>
        <taxon>Pseudomonadota</taxon>
        <taxon>Gammaproteobacteria</taxon>
        <taxon>Cellvibrionales</taxon>
        <taxon>Cellvibrionaceae</taxon>
        <taxon>Sessilibacter</taxon>
    </lineage>
</organism>
<evidence type="ECO:0000256" key="4">
    <source>
        <dbReference type="ARBA" id="ARBA00022679"/>
    </source>
</evidence>
<feature type="region of interest" description="Disordered" evidence="11">
    <location>
        <begin position="203"/>
        <end position="241"/>
    </location>
</feature>
<dbReference type="PROSITE" id="PS50044">
    <property type="entry name" value="SIGMA54_3"/>
    <property type="match status" value="1"/>
</dbReference>
<evidence type="ECO:0000256" key="3">
    <source>
        <dbReference type="ARBA" id="ARBA00022478"/>
    </source>
</evidence>
<keyword evidence="15" id="KW-1185">Reference proteome</keyword>
<dbReference type="Pfam" id="PF04963">
    <property type="entry name" value="Sigma54_CBD"/>
    <property type="match status" value="2"/>
</dbReference>
<dbReference type="PANTHER" id="PTHR32248">
    <property type="entry name" value="RNA POLYMERASE SIGMA-54 FACTOR"/>
    <property type="match status" value="1"/>
</dbReference>
<reference evidence="14 15" key="1">
    <citation type="submission" date="2024-04" db="EMBL/GenBank/DDBJ databases">
        <title>Draft genome sequence of Sessilibacter corallicola NBRC 116591.</title>
        <authorList>
            <person name="Miyakawa T."/>
            <person name="Kusuya Y."/>
            <person name="Miura T."/>
        </authorList>
    </citation>
    <scope>NUCLEOTIDE SEQUENCE [LARGE SCALE GENOMIC DNA]</scope>
    <source>
        <strain evidence="14 15">KU-00831-HH</strain>
    </source>
</reference>
<dbReference type="EMBL" id="BAABWN010000001">
    <property type="protein sequence ID" value="GAA6166223.1"/>
    <property type="molecule type" value="Genomic_DNA"/>
</dbReference>
<dbReference type="PRINTS" id="PR00045">
    <property type="entry name" value="SIGMA54FCT"/>
</dbReference>
<dbReference type="NCBIfam" id="TIGR02395">
    <property type="entry name" value="rpoN_sigma"/>
    <property type="match status" value="1"/>
</dbReference>
<sequence>MKQSLQLKMGQQLTMTPQLQQAIRLLQLSTLDLQQEIQEALESNPMLEVTEVEDTPSEKESASDNTPSETASATEQQPQEKEFEAADAETSAAEGEWQENIPEDLPVDTQWDDIYQSSAPPSSSSSTPAERDDSYFDSQIDNSETLQEHLLWQLNLTPMSDHDRTIAHAIIDSVEPSGLLSSTIEDIYEGLKNDGAPRILADEDTENGESESETTPETAEDTAQSDSSEPEASDDESLSDEELSIEEVLAVQHRLQLFDPIGSCSVDLSECLQVQLNQYPLDTPGLESSKVIVKDFLGPLGNRDYKQIMRRCRLKEPELKIAIELIQQLTPHPGALIGSSDTSYIVPDVFVSKKSDRWVVELNPDIAPRLKINNSYASLVKRADSSDDNTFLRDNLQEARWFLKSLQSRNETLLKVASCIVDKQQGFLDHGPEAMRPLVLHDIAEDVGMHESTISRVTTQKYMHTPQGIFELKYFFSSHVSTDNGGECSSTAIRAIIKKLVAAEDQRKPLSDSKITALLADQGIKVARRTIAKYRESLGIPASNERKRLI</sequence>
<evidence type="ECO:0000256" key="2">
    <source>
        <dbReference type="ARBA" id="ARBA00019942"/>
    </source>
</evidence>
<feature type="domain" description="RNA polymerase sigma factor 54 core-binding" evidence="13">
    <location>
        <begin position="241"/>
        <end position="376"/>
    </location>
</feature>
<accession>A0ABQ0A3T2</accession>
<dbReference type="InterPro" id="IPR007046">
    <property type="entry name" value="RNA_pol_sigma_54_core-bd"/>
</dbReference>
<dbReference type="PROSITE" id="PS00717">
    <property type="entry name" value="SIGMA54_1"/>
    <property type="match status" value="1"/>
</dbReference>
<keyword evidence="9 10" id="KW-0804">Transcription</keyword>
<dbReference type="NCBIfam" id="NF004595">
    <property type="entry name" value="PRK05932.1-2"/>
    <property type="match status" value="1"/>
</dbReference>
<keyword evidence="4 10" id="KW-0808">Transferase</keyword>
<keyword evidence="3 10" id="KW-0240">DNA-directed RNA polymerase</keyword>
<name>A0ABQ0A3T2_9GAMM</name>
<evidence type="ECO:0000256" key="1">
    <source>
        <dbReference type="ARBA" id="ARBA00008798"/>
    </source>
</evidence>